<dbReference type="InterPro" id="IPR016082">
    <property type="entry name" value="Ribosomal_uL30_ferredoxin-like"/>
</dbReference>
<dbReference type="Pfam" id="PF00327">
    <property type="entry name" value="Ribosomal_L30"/>
    <property type="match status" value="1"/>
</dbReference>
<dbReference type="NCBIfam" id="TIGR01308">
    <property type="entry name" value="rpmD_bact"/>
    <property type="match status" value="1"/>
</dbReference>
<comment type="subunit">
    <text evidence="2 5">Part of the 50S ribosomal subunit.</text>
</comment>
<comment type="similarity">
    <text evidence="1 5">Belongs to the universal ribosomal protein uL30 family.</text>
</comment>
<accession>A0ABY4VZV0</accession>
<evidence type="ECO:0000256" key="3">
    <source>
        <dbReference type="ARBA" id="ARBA00022980"/>
    </source>
</evidence>
<sequence>MAKATIKVTQTGSPIGRHKSQRATLVGMGLNKMHRTVVLEDTPSIRGMVRKVSHLVQVEEA</sequence>
<dbReference type="PIRSF" id="PIRSF002211">
    <property type="entry name" value="Ribosomal_L30_bac-type"/>
    <property type="match status" value="1"/>
</dbReference>
<dbReference type="EMBL" id="CP098747">
    <property type="protein sequence ID" value="USG60249.1"/>
    <property type="molecule type" value="Genomic_DNA"/>
</dbReference>
<proteinExistence type="inferred from homology"/>
<feature type="domain" description="Large ribosomal subunit protein uL30-like ferredoxin-like fold" evidence="6">
    <location>
        <begin position="6"/>
        <end position="56"/>
    </location>
</feature>
<protein>
    <recommendedName>
        <fullName evidence="5">Large ribosomal subunit protein uL30</fullName>
    </recommendedName>
</protein>
<evidence type="ECO:0000256" key="2">
    <source>
        <dbReference type="ARBA" id="ARBA00011838"/>
    </source>
</evidence>
<dbReference type="PANTHER" id="PTHR15892:SF2">
    <property type="entry name" value="LARGE RIBOSOMAL SUBUNIT PROTEIN UL30M"/>
    <property type="match status" value="1"/>
</dbReference>
<evidence type="ECO:0000256" key="4">
    <source>
        <dbReference type="ARBA" id="ARBA00023274"/>
    </source>
</evidence>
<evidence type="ECO:0000256" key="1">
    <source>
        <dbReference type="ARBA" id="ARBA00007594"/>
    </source>
</evidence>
<dbReference type="HAMAP" id="MF_01371_B">
    <property type="entry name" value="Ribosomal_uL30_B"/>
    <property type="match status" value="1"/>
</dbReference>
<dbReference type="PANTHER" id="PTHR15892">
    <property type="entry name" value="MITOCHONDRIAL RIBOSOMAL PROTEIN L30"/>
    <property type="match status" value="1"/>
</dbReference>
<dbReference type="CDD" id="cd01658">
    <property type="entry name" value="Ribosomal_L30"/>
    <property type="match status" value="1"/>
</dbReference>
<dbReference type="InterPro" id="IPR036919">
    <property type="entry name" value="Ribo_uL30_ferredoxin-like_sf"/>
</dbReference>
<reference evidence="7" key="1">
    <citation type="submission" date="2022-06" db="EMBL/GenBank/DDBJ databases">
        <title>Sneathiella actinostolidae sp. nov., isolated from a sea anemonein the Western Pacific Ocean.</title>
        <authorList>
            <person name="Wei M.J."/>
        </authorList>
    </citation>
    <scope>NUCLEOTIDE SEQUENCE</scope>
    <source>
        <strain evidence="7">PHK-P5</strain>
    </source>
</reference>
<keyword evidence="8" id="KW-1185">Reference proteome</keyword>
<dbReference type="SUPFAM" id="SSF55129">
    <property type="entry name" value="Ribosomal protein L30p/L7e"/>
    <property type="match status" value="1"/>
</dbReference>
<evidence type="ECO:0000313" key="7">
    <source>
        <dbReference type="EMBL" id="USG60249.1"/>
    </source>
</evidence>
<dbReference type="GO" id="GO:0005840">
    <property type="term" value="C:ribosome"/>
    <property type="evidence" value="ECO:0007669"/>
    <property type="project" value="UniProtKB-KW"/>
</dbReference>
<keyword evidence="4 5" id="KW-0687">Ribonucleoprotein</keyword>
<evidence type="ECO:0000313" key="8">
    <source>
        <dbReference type="Proteomes" id="UP001056291"/>
    </source>
</evidence>
<gene>
    <name evidence="5 7" type="primary">rpmD</name>
    <name evidence="7" type="ORF">NBZ79_13815</name>
</gene>
<evidence type="ECO:0000256" key="5">
    <source>
        <dbReference type="HAMAP-Rule" id="MF_01371"/>
    </source>
</evidence>
<dbReference type="RefSeq" id="WP_251933066.1">
    <property type="nucleotide sequence ID" value="NZ_CP098747.1"/>
</dbReference>
<dbReference type="Gene3D" id="3.30.1390.20">
    <property type="entry name" value="Ribosomal protein L30, ferredoxin-like fold domain"/>
    <property type="match status" value="1"/>
</dbReference>
<keyword evidence="3 5" id="KW-0689">Ribosomal protein</keyword>
<dbReference type="Proteomes" id="UP001056291">
    <property type="component" value="Chromosome"/>
</dbReference>
<name>A0ABY4VZV0_9PROT</name>
<dbReference type="InterPro" id="IPR005996">
    <property type="entry name" value="Ribosomal_uL30_bac-type"/>
</dbReference>
<evidence type="ECO:0000259" key="6">
    <source>
        <dbReference type="Pfam" id="PF00327"/>
    </source>
</evidence>
<organism evidence="7 8">
    <name type="scientific">Sneathiella marina</name>
    <dbReference type="NCBI Taxonomy" id="2950108"/>
    <lineage>
        <taxon>Bacteria</taxon>
        <taxon>Pseudomonadati</taxon>
        <taxon>Pseudomonadota</taxon>
        <taxon>Alphaproteobacteria</taxon>
        <taxon>Sneathiellales</taxon>
        <taxon>Sneathiellaceae</taxon>
        <taxon>Sneathiella</taxon>
    </lineage>
</organism>